<evidence type="ECO:0000313" key="7">
    <source>
        <dbReference type="Proteomes" id="UP000236333"/>
    </source>
</evidence>
<dbReference type="Proteomes" id="UP000236333">
    <property type="component" value="Unassembled WGS sequence"/>
</dbReference>
<sequence length="56" mass="6226">MAATYIAAGIDPDRATIFVQSHVPAHTELAWLLSCVTPLGWLGRMIQFKEKSRKQA</sequence>
<dbReference type="InterPro" id="IPR050203">
    <property type="entry name" value="Trp-tRNA_synthetase"/>
</dbReference>
<proteinExistence type="predicted"/>
<evidence type="ECO:0000256" key="1">
    <source>
        <dbReference type="ARBA" id="ARBA00022598"/>
    </source>
</evidence>
<dbReference type="SUPFAM" id="SSF52374">
    <property type="entry name" value="Nucleotidylyl transferase"/>
    <property type="match status" value="1"/>
</dbReference>
<keyword evidence="3" id="KW-0067">ATP-binding</keyword>
<dbReference type="Pfam" id="PF00579">
    <property type="entry name" value="tRNA-synt_1b"/>
    <property type="match status" value="1"/>
</dbReference>
<evidence type="ECO:0000256" key="2">
    <source>
        <dbReference type="ARBA" id="ARBA00022741"/>
    </source>
</evidence>
<keyword evidence="1 6" id="KW-0436">Ligase</keyword>
<dbReference type="PANTHER" id="PTHR43766:SF1">
    <property type="entry name" value="TRYPTOPHAN--TRNA LIGASE, MITOCHONDRIAL"/>
    <property type="match status" value="1"/>
</dbReference>
<gene>
    <name evidence="6" type="ORF">TSOC_008621</name>
</gene>
<accession>A0A2J7ZY30</accession>
<evidence type="ECO:0000313" key="6">
    <source>
        <dbReference type="EMBL" id="PNH05179.1"/>
    </source>
</evidence>
<dbReference type="InterPro" id="IPR002305">
    <property type="entry name" value="aa-tRNA-synth_Ic"/>
</dbReference>
<reference evidence="6 7" key="1">
    <citation type="journal article" date="2017" name="Mol. Biol. Evol.">
        <title>The 4-celled Tetrabaena socialis nuclear genome reveals the essential components for genetic control of cell number at the origin of multicellularity in the volvocine lineage.</title>
        <authorList>
            <person name="Featherston J."/>
            <person name="Arakaki Y."/>
            <person name="Hanschen E.R."/>
            <person name="Ferris P.J."/>
            <person name="Michod R.E."/>
            <person name="Olson B.J.S.C."/>
            <person name="Nozaki H."/>
            <person name="Durand P.M."/>
        </authorList>
    </citation>
    <scope>NUCLEOTIDE SEQUENCE [LARGE SCALE GENOMIC DNA]</scope>
    <source>
        <strain evidence="6 7">NIES-571</strain>
    </source>
</reference>
<name>A0A2J7ZY30_9CHLO</name>
<comment type="caution">
    <text evidence="6">The sequence shown here is derived from an EMBL/GenBank/DDBJ whole genome shotgun (WGS) entry which is preliminary data.</text>
</comment>
<dbReference type="PANTHER" id="PTHR43766">
    <property type="entry name" value="TRYPTOPHAN--TRNA LIGASE, MITOCHONDRIAL"/>
    <property type="match status" value="1"/>
</dbReference>
<dbReference type="OrthoDB" id="15808at2759"/>
<dbReference type="GO" id="GO:0009507">
    <property type="term" value="C:chloroplast"/>
    <property type="evidence" value="ECO:0007669"/>
    <property type="project" value="TreeGrafter"/>
</dbReference>
<keyword evidence="2" id="KW-0547">Nucleotide-binding</keyword>
<dbReference type="GO" id="GO:0005739">
    <property type="term" value="C:mitochondrion"/>
    <property type="evidence" value="ECO:0007669"/>
    <property type="project" value="TreeGrafter"/>
</dbReference>
<dbReference type="Gene3D" id="3.40.50.620">
    <property type="entry name" value="HUPs"/>
    <property type="match status" value="1"/>
</dbReference>
<keyword evidence="4" id="KW-0648">Protein biosynthesis</keyword>
<dbReference type="GO" id="GO:0006436">
    <property type="term" value="P:tryptophanyl-tRNA aminoacylation"/>
    <property type="evidence" value="ECO:0007669"/>
    <property type="project" value="TreeGrafter"/>
</dbReference>
<organism evidence="6 7">
    <name type="scientific">Tetrabaena socialis</name>
    <dbReference type="NCBI Taxonomy" id="47790"/>
    <lineage>
        <taxon>Eukaryota</taxon>
        <taxon>Viridiplantae</taxon>
        <taxon>Chlorophyta</taxon>
        <taxon>core chlorophytes</taxon>
        <taxon>Chlorophyceae</taxon>
        <taxon>CS clade</taxon>
        <taxon>Chlamydomonadales</taxon>
        <taxon>Tetrabaenaceae</taxon>
        <taxon>Tetrabaena</taxon>
    </lineage>
</organism>
<evidence type="ECO:0000256" key="5">
    <source>
        <dbReference type="ARBA" id="ARBA00023146"/>
    </source>
</evidence>
<protein>
    <submittedName>
        <fullName evidence="6">Tryptophan--tRNA ligase</fullName>
    </submittedName>
</protein>
<evidence type="ECO:0000256" key="3">
    <source>
        <dbReference type="ARBA" id="ARBA00022840"/>
    </source>
</evidence>
<feature type="non-terminal residue" evidence="6">
    <location>
        <position position="56"/>
    </location>
</feature>
<dbReference type="GO" id="GO:0004830">
    <property type="term" value="F:tryptophan-tRNA ligase activity"/>
    <property type="evidence" value="ECO:0007669"/>
    <property type="project" value="TreeGrafter"/>
</dbReference>
<keyword evidence="5" id="KW-0030">Aminoacyl-tRNA synthetase</keyword>
<dbReference type="AlphaFoldDB" id="A0A2J7ZY30"/>
<evidence type="ECO:0000256" key="4">
    <source>
        <dbReference type="ARBA" id="ARBA00022917"/>
    </source>
</evidence>
<dbReference type="GO" id="GO:0005524">
    <property type="term" value="F:ATP binding"/>
    <property type="evidence" value="ECO:0007669"/>
    <property type="project" value="UniProtKB-KW"/>
</dbReference>
<keyword evidence="7" id="KW-1185">Reference proteome</keyword>
<dbReference type="EMBL" id="PGGS01000326">
    <property type="protein sequence ID" value="PNH05179.1"/>
    <property type="molecule type" value="Genomic_DNA"/>
</dbReference>
<dbReference type="InterPro" id="IPR014729">
    <property type="entry name" value="Rossmann-like_a/b/a_fold"/>
</dbReference>